<dbReference type="STRING" id="109895.A0A507EC38"/>
<evidence type="ECO:0000256" key="12">
    <source>
        <dbReference type="ARBA" id="ARBA00023204"/>
    </source>
</evidence>
<protein>
    <recommendedName>
        <fullName evidence="3">BRISC and BRCA1-A complex member 2</fullName>
    </recommendedName>
    <alternativeName>
        <fullName evidence="16">BRCA1-A complex subunit BRE</fullName>
    </alternativeName>
    <alternativeName>
        <fullName evidence="17">BRCA1/BRCA2-containing complex subunit 45</fullName>
    </alternativeName>
</protein>
<reference evidence="19 20" key="1">
    <citation type="journal article" date="2019" name="Sci. Rep.">
        <title>Comparative genomics of chytrid fungi reveal insights into the obligate biotrophic and pathogenic lifestyle of Synchytrium endobioticum.</title>
        <authorList>
            <person name="van de Vossenberg B.T.L.H."/>
            <person name="Warris S."/>
            <person name="Nguyen H.D.T."/>
            <person name="van Gent-Pelzer M.P.E."/>
            <person name="Joly D.L."/>
            <person name="van de Geest H.C."/>
            <person name="Bonants P.J.M."/>
            <person name="Smith D.S."/>
            <person name="Levesque C.A."/>
            <person name="van der Lee T.A.J."/>
        </authorList>
    </citation>
    <scope>NUCLEOTIDE SEQUENCE [LARGE SCALE GENOMIC DNA]</scope>
    <source>
        <strain evidence="19 20">CBS 809.83</strain>
    </source>
</reference>
<evidence type="ECO:0000256" key="1">
    <source>
        <dbReference type="ARBA" id="ARBA00004123"/>
    </source>
</evidence>
<keyword evidence="10" id="KW-0833">Ubl conjugation pathway</keyword>
<name>A0A507EC38_9FUNG</name>
<keyword evidence="20" id="KW-1185">Reference proteome</keyword>
<keyword evidence="11" id="KW-0156">Chromatin regulator</keyword>
<gene>
    <name evidence="19" type="ORF">PhCBS80983_g01176</name>
</gene>
<comment type="caution">
    <text evidence="19">The sequence shown here is derived from an EMBL/GenBank/DDBJ whole genome shotgun (WGS) entry which is preliminary data.</text>
</comment>
<evidence type="ECO:0000256" key="7">
    <source>
        <dbReference type="ARBA" id="ARBA00022737"/>
    </source>
</evidence>
<keyword evidence="5" id="KW-0132">Cell division</keyword>
<dbReference type="GO" id="GO:0006915">
    <property type="term" value="P:apoptotic process"/>
    <property type="evidence" value="ECO:0007669"/>
    <property type="project" value="UniProtKB-KW"/>
</dbReference>
<evidence type="ECO:0000256" key="11">
    <source>
        <dbReference type="ARBA" id="ARBA00022853"/>
    </source>
</evidence>
<evidence type="ECO:0000256" key="10">
    <source>
        <dbReference type="ARBA" id="ARBA00022786"/>
    </source>
</evidence>
<evidence type="ECO:0000256" key="17">
    <source>
        <dbReference type="ARBA" id="ARBA00032630"/>
    </source>
</evidence>
<evidence type="ECO:0000256" key="3">
    <source>
        <dbReference type="ARBA" id="ARBA00019438"/>
    </source>
</evidence>
<evidence type="ECO:0000256" key="13">
    <source>
        <dbReference type="ARBA" id="ARBA00023242"/>
    </source>
</evidence>
<dbReference type="GO" id="GO:0070552">
    <property type="term" value="C:BRISC complex"/>
    <property type="evidence" value="ECO:0007669"/>
    <property type="project" value="InterPro"/>
</dbReference>
<keyword evidence="9" id="KW-0498">Mitosis</keyword>
<evidence type="ECO:0000256" key="14">
    <source>
        <dbReference type="ARBA" id="ARBA00023306"/>
    </source>
</evidence>
<dbReference type="InterPro" id="IPR010358">
    <property type="entry name" value="BRE"/>
</dbReference>
<dbReference type="AlphaFoldDB" id="A0A507EC38"/>
<dbReference type="GO" id="GO:0005737">
    <property type="term" value="C:cytoplasm"/>
    <property type="evidence" value="ECO:0007669"/>
    <property type="project" value="UniProtKB-SubCell"/>
</dbReference>
<dbReference type="Pfam" id="PF06113">
    <property type="entry name" value="BRE"/>
    <property type="match status" value="1"/>
</dbReference>
<evidence type="ECO:0000256" key="6">
    <source>
        <dbReference type="ARBA" id="ARBA00022703"/>
    </source>
</evidence>
<keyword evidence="12" id="KW-0234">DNA repair</keyword>
<feature type="region of interest" description="Disordered" evidence="18">
    <location>
        <begin position="20"/>
        <end position="39"/>
    </location>
</feature>
<keyword evidence="8" id="KW-0227">DNA damage</keyword>
<proteinExistence type="inferred from homology"/>
<dbReference type="EMBL" id="QEAQ01000008">
    <property type="protein sequence ID" value="TPX61321.1"/>
    <property type="molecule type" value="Genomic_DNA"/>
</dbReference>
<evidence type="ECO:0000313" key="19">
    <source>
        <dbReference type="EMBL" id="TPX61321.1"/>
    </source>
</evidence>
<dbReference type="GO" id="GO:0051301">
    <property type="term" value="P:cell division"/>
    <property type="evidence" value="ECO:0007669"/>
    <property type="project" value="UniProtKB-KW"/>
</dbReference>
<evidence type="ECO:0000256" key="18">
    <source>
        <dbReference type="SAM" id="MobiDB-lite"/>
    </source>
</evidence>
<evidence type="ECO:0000256" key="2">
    <source>
        <dbReference type="ARBA" id="ARBA00004496"/>
    </source>
</evidence>
<evidence type="ECO:0000256" key="5">
    <source>
        <dbReference type="ARBA" id="ARBA00022618"/>
    </source>
</evidence>
<dbReference type="GO" id="GO:0006325">
    <property type="term" value="P:chromatin organization"/>
    <property type="evidence" value="ECO:0007669"/>
    <property type="project" value="UniProtKB-KW"/>
</dbReference>
<dbReference type="PANTHER" id="PTHR15189:SF7">
    <property type="entry name" value="BRISC AND BRCA1-A COMPLEX MEMBER 2"/>
    <property type="match status" value="1"/>
</dbReference>
<evidence type="ECO:0000256" key="4">
    <source>
        <dbReference type="ARBA" id="ARBA00022490"/>
    </source>
</evidence>
<keyword evidence="14" id="KW-0131">Cell cycle</keyword>
<evidence type="ECO:0000256" key="15">
    <source>
        <dbReference type="ARBA" id="ARBA00025766"/>
    </source>
</evidence>
<evidence type="ECO:0000256" key="9">
    <source>
        <dbReference type="ARBA" id="ARBA00022776"/>
    </source>
</evidence>
<accession>A0A507EC38</accession>
<comment type="similarity">
    <text evidence="15">Belongs to the BABAM2 family.</text>
</comment>
<sequence length="399" mass="45003">MLPNAMHPKLQPFITSVQAHPDQFHPHNPRSASSSHADKSTRLDVGVTFLGEVRFVCNVVFDTADLSFPPDLIIPDLPSVSLSSLPALANWDPANPNALYTTLLEIRKVYQERQRAKIKALGVERLQFDLSSLEHDENLECVVESNTSSARDAKVSFRFSMPLRIDMPVTNPEEKAQQEQLVSISSSPSPPLPSPTPAPHVTITIKFHVSASDVKRIEKRLDLPPDYKDVYIPPLPDYPLHHTMLDYVMELDQYLQDVGRRLGLQEESRKEFLEYMVAAFRGQVMEYDDEEYEYAAFYFEVPAPVKRSFENLTSAARQPKMLGALVNLHLSQDYPEIPPEIFLQSPTSFTSLDSHIPETIHLNLDWGKAGVANVSHQAAAMKIRTALMSQIPTAFPEFR</sequence>
<dbReference type="GO" id="GO:0006302">
    <property type="term" value="P:double-strand break repair"/>
    <property type="evidence" value="ECO:0007669"/>
    <property type="project" value="TreeGrafter"/>
</dbReference>
<keyword evidence="13" id="KW-0539">Nucleus</keyword>
<dbReference type="PANTHER" id="PTHR15189">
    <property type="entry name" value="BRISC AND BRCA1-A COMPLEX MEMBER 2"/>
    <property type="match status" value="1"/>
</dbReference>
<keyword evidence="7" id="KW-0677">Repeat</keyword>
<dbReference type="Proteomes" id="UP000318582">
    <property type="component" value="Unassembled WGS sequence"/>
</dbReference>
<organism evidence="19 20">
    <name type="scientific">Powellomyces hirtus</name>
    <dbReference type="NCBI Taxonomy" id="109895"/>
    <lineage>
        <taxon>Eukaryota</taxon>
        <taxon>Fungi</taxon>
        <taxon>Fungi incertae sedis</taxon>
        <taxon>Chytridiomycota</taxon>
        <taxon>Chytridiomycota incertae sedis</taxon>
        <taxon>Chytridiomycetes</taxon>
        <taxon>Spizellomycetales</taxon>
        <taxon>Powellomycetaceae</taxon>
        <taxon>Powellomyces</taxon>
    </lineage>
</organism>
<keyword evidence="6" id="KW-0053">Apoptosis</keyword>
<evidence type="ECO:0000256" key="16">
    <source>
        <dbReference type="ARBA" id="ARBA00032491"/>
    </source>
</evidence>
<keyword evidence="4" id="KW-0963">Cytoplasm</keyword>
<comment type="subcellular location">
    <subcellularLocation>
        <location evidence="2">Cytoplasm</location>
    </subcellularLocation>
    <subcellularLocation>
        <location evidence="1">Nucleus</location>
    </subcellularLocation>
</comment>
<evidence type="ECO:0000313" key="20">
    <source>
        <dbReference type="Proteomes" id="UP000318582"/>
    </source>
</evidence>
<evidence type="ECO:0000256" key="8">
    <source>
        <dbReference type="ARBA" id="ARBA00022763"/>
    </source>
</evidence>